<evidence type="ECO:0000256" key="1">
    <source>
        <dbReference type="SAM" id="MobiDB-lite"/>
    </source>
</evidence>
<accession>A0A2B4RJ93</accession>
<name>A0A2B4RJ93_STYPI</name>
<keyword evidence="3" id="KW-1185">Reference proteome</keyword>
<comment type="caution">
    <text evidence="2">The sequence shown here is derived from an EMBL/GenBank/DDBJ whole genome shotgun (WGS) entry which is preliminary data.</text>
</comment>
<dbReference type="Gene3D" id="2.120.10.30">
    <property type="entry name" value="TolB, C-terminal domain"/>
    <property type="match status" value="1"/>
</dbReference>
<dbReference type="Proteomes" id="UP000225706">
    <property type="component" value="Unassembled WGS sequence"/>
</dbReference>
<proteinExistence type="predicted"/>
<feature type="compositionally biased region" description="Acidic residues" evidence="1">
    <location>
        <begin position="362"/>
        <end position="372"/>
    </location>
</feature>
<feature type="region of interest" description="Disordered" evidence="1">
    <location>
        <begin position="354"/>
        <end position="408"/>
    </location>
</feature>
<gene>
    <name evidence="2" type="ORF">AWC38_SpisGene19423</name>
</gene>
<feature type="compositionally biased region" description="Acidic residues" evidence="1">
    <location>
        <begin position="380"/>
        <end position="400"/>
    </location>
</feature>
<sequence length="432" mass="49090">MLTDSEITLWFAIYWNTCRGAQRSKEYLKRKEAEYASLGHDKHRVNFMDKAIEAHNQAIALVDRELMFLAYSHSKKIHSAQLKYDGYGVCAIYVQRIIGYGDDWDSVVSLCVNNNKVFVPHNEGITLIELASCKGQVVYRSQNTRYTVAPFQRGILFTDQEEASLFKIDEEGRVQIFAATKVEESQDGPLLECQFKQPVSVCVEFDSAVYICDAQSNSLKIITPLSEIASSLKSVNKLYDAFSVQTAQRTVSSTKNFTRGNRKVYYCTSEKSSWYTNPEHEIPLATLPSIPQLPVAKLSEKAVEEMRNYALTYGAAVRQRTNRLETTKARYGTMPKIIYPRQLQISEDRVDLALSEGSESSEVNENEEELETGESHPENVEEVPEYDSSTDEDEEPEDGDSSISDLERRSTFLLGATTRFGRQVRINNRFLM</sequence>
<dbReference type="AlphaFoldDB" id="A0A2B4RJ93"/>
<dbReference type="InterPro" id="IPR011042">
    <property type="entry name" value="6-blade_b-propeller_TolB-like"/>
</dbReference>
<evidence type="ECO:0000313" key="3">
    <source>
        <dbReference type="Proteomes" id="UP000225706"/>
    </source>
</evidence>
<protein>
    <submittedName>
        <fullName evidence="2">Uncharacterized protein</fullName>
    </submittedName>
</protein>
<organism evidence="2 3">
    <name type="scientific">Stylophora pistillata</name>
    <name type="common">Smooth cauliflower coral</name>
    <dbReference type="NCBI Taxonomy" id="50429"/>
    <lineage>
        <taxon>Eukaryota</taxon>
        <taxon>Metazoa</taxon>
        <taxon>Cnidaria</taxon>
        <taxon>Anthozoa</taxon>
        <taxon>Hexacorallia</taxon>
        <taxon>Scleractinia</taxon>
        <taxon>Astrocoeniina</taxon>
        <taxon>Pocilloporidae</taxon>
        <taxon>Stylophora</taxon>
    </lineage>
</organism>
<reference evidence="3" key="1">
    <citation type="journal article" date="2017" name="bioRxiv">
        <title>Comparative analysis of the genomes of Stylophora pistillata and Acropora digitifera provides evidence for extensive differences between species of corals.</title>
        <authorList>
            <person name="Voolstra C.R."/>
            <person name="Li Y."/>
            <person name="Liew Y.J."/>
            <person name="Baumgarten S."/>
            <person name="Zoccola D."/>
            <person name="Flot J.-F."/>
            <person name="Tambutte S."/>
            <person name="Allemand D."/>
            <person name="Aranda M."/>
        </authorList>
    </citation>
    <scope>NUCLEOTIDE SEQUENCE [LARGE SCALE GENOMIC DNA]</scope>
</reference>
<evidence type="ECO:0000313" key="2">
    <source>
        <dbReference type="EMBL" id="PFX16312.1"/>
    </source>
</evidence>
<dbReference type="EMBL" id="LSMT01000556">
    <property type="protein sequence ID" value="PFX16312.1"/>
    <property type="molecule type" value="Genomic_DNA"/>
</dbReference>